<evidence type="ECO:0000256" key="10">
    <source>
        <dbReference type="ARBA" id="ARBA00023303"/>
    </source>
</evidence>
<dbReference type="InterPro" id="IPR038050">
    <property type="entry name" value="Neuro_actylchol_rec"/>
</dbReference>
<protein>
    <submittedName>
        <fullName evidence="15">Glycine receptor subunit alphaZ1 isoform X2</fullName>
    </submittedName>
</protein>
<keyword evidence="5 11" id="KW-0812">Transmembrane</keyword>
<keyword evidence="8 11" id="KW-0406">Ion transport</keyword>
<dbReference type="CDD" id="cd19049">
    <property type="entry name" value="LGIC_TM_anion"/>
    <property type="match status" value="1"/>
</dbReference>
<evidence type="ECO:0000256" key="11">
    <source>
        <dbReference type="RuleBase" id="RU000687"/>
    </source>
</evidence>
<proteinExistence type="inferred from homology"/>
<evidence type="ECO:0000256" key="4">
    <source>
        <dbReference type="ARBA" id="ARBA00022475"/>
    </source>
</evidence>
<evidence type="ECO:0000259" key="13">
    <source>
        <dbReference type="Pfam" id="PF02932"/>
    </source>
</evidence>
<evidence type="ECO:0000259" key="12">
    <source>
        <dbReference type="Pfam" id="PF02931"/>
    </source>
</evidence>
<dbReference type="RefSeq" id="XP_011641233.1">
    <property type="nucleotide sequence ID" value="XM_011642931.1"/>
</dbReference>
<dbReference type="Pfam" id="PF02932">
    <property type="entry name" value="Neur_chan_memb"/>
    <property type="match status" value="1"/>
</dbReference>
<evidence type="ECO:0000256" key="7">
    <source>
        <dbReference type="ARBA" id="ARBA00022989"/>
    </source>
</evidence>
<dbReference type="PROSITE" id="PS00236">
    <property type="entry name" value="NEUROTR_ION_CHANNEL"/>
    <property type="match status" value="1"/>
</dbReference>
<evidence type="ECO:0000256" key="3">
    <source>
        <dbReference type="ARBA" id="ARBA00022448"/>
    </source>
</evidence>
<dbReference type="InterPro" id="IPR006029">
    <property type="entry name" value="Neurotrans-gated_channel_TM"/>
</dbReference>
<keyword evidence="3 11" id="KW-0813">Transport</keyword>
<dbReference type="InterPro" id="IPR006202">
    <property type="entry name" value="Neur_chan_lig-bd"/>
</dbReference>
<evidence type="ECO:0000313" key="15">
    <source>
        <dbReference type="RefSeq" id="XP_011641233.1"/>
    </source>
</evidence>
<dbReference type="FunFam" id="1.20.58.390:FF:000032">
    <property type="entry name" value="gamma-aminobutyric acid receptor subunit epsilon"/>
    <property type="match status" value="1"/>
</dbReference>
<dbReference type="GO" id="GO:0022824">
    <property type="term" value="F:transmitter-gated monoatomic ion channel activity"/>
    <property type="evidence" value="ECO:0007669"/>
    <property type="project" value="UniProtKB-ARBA"/>
</dbReference>
<keyword evidence="10 11" id="KW-0407">Ion channel</keyword>
<dbReference type="InterPro" id="IPR006201">
    <property type="entry name" value="Neur_channel"/>
</dbReference>
<feature type="transmembrane region" description="Helical" evidence="11">
    <location>
        <begin position="173"/>
        <end position="192"/>
    </location>
</feature>
<dbReference type="GeneID" id="105429761"/>
<dbReference type="Gene3D" id="2.70.170.10">
    <property type="entry name" value="Neurotransmitter-gated ion-channel ligand-binding domain"/>
    <property type="match status" value="1"/>
</dbReference>
<evidence type="ECO:0000256" key="1">
    <source>
        <dbReference type="ARBA" id="ARBA00004141"/>
    </source>
</evidence>
<evidence type="ECO:0000256" key="5">
    <source>
        <dbReference type="ARBA" id="ARBA00022692"/>
    </source>
</evidence>
<feature type="domain" description="Neurotransmitter-gated ion-channel ligand-binding" evidence="12">
    <location>
        <begin position="4"/>
        <end position="167"/>
    </location>
</feature>
<dbReference type="PANTHER" id="PTHR18945">
    <property type="entry name" value="NEUROTRANSMITTER GATED ION CHANNEL"/>
    <property type="match status" value="1"/>
</dbReference>
<feature type="transmembrane region" description="Helical" evidence="11">
    <location>
        <begin position="198"/>
        <end position="219"/>
    </location>
</feature>
<dbReference type="InterPro" id="IPR018000">
    <property type="entry name" value="Neurotransmitter_ion_chnl_CS"/>
</dbReference>
<keyword evidence="9 11" id="KW-0472">Membrane</keyword>
<comment type="subcellular location">
    <subcellularLocation>
        <location evidence="2">Cell membrane</location>
    </subcellularLocation>
    <subcellularLocation>
        <location evidence="1">Membrane</location>
        <topology evidence="1">Multi-pass membrane protein</topology>
    </subcellularLocation>
</comment>
<dbReference type="Pfam" id="PF02931">
    <property type="entry name" value="Neur_chan_LBD"/>
    <property type="match status" value="1"/>
</dbReference>
<dbReference type="InterPro" id="IPR006028">
    <property type="entry name" value="GABAA/Glycine_rcpt"/>
</dbReference>
<keyword evidence="15" id="KW-0675">Receptor</keyword>
<organism evidence="14 15">
    <name type="scientific">Pogonomyrmex barbatus</name>
    <name type="common">red harvester ant</name>
    <dbReference type="NCBI Taxonomy" id="144034"/>
    <lineage>
        <taxon>Eukaryota</taxon>
        <taxon>Metazoa</taxon>
        <taxon>Ecdysozoa</taxon>
        <taxon>Arthropoda</taxon>
        <taxon>Hexapoda</taxon>
        <taxon>Insecta</taxon>
        <taxon>Pterygota</taxon>
        <taxon>Neoptera</taxon>
        <taxon>Endopterygota</taxon>
        <taxon>Hymenoptera</taxon>
        <taxon>Apocrita</taxon>
        <taxon>Aculeata</taxon>
        <taxon>Formicoidea</taxon>
        <taxon>Formicidae</taxon>
        <taxon>Myrmicinae</taxon>
        <taxon>Pogonomyrmex</taxon>
    </lineage>
</organism>
<evidence type="ECO:0000256" key="8">
    <source>
        <dbReference type="ARBA" id="ARBA00023065"/>
    </source>
</evidence>
<dbReference type="PRINTS" id="PR00252">
    <property type="entry name" value="NRIONCHANNEL"/>
</dbReference>
<keyword evidence="6" id="KW-0732">Signal</keyword>
<evidence type="ECO:0000256" key="9">
    <source>
        <dbReference type="ARBA" id="ARBA00023136"/>
    </source>
</evidence>
<dbReference type="Gene3D" id="1.20.58.390">
    <property type="entry name" value="Neurotransmitter-gated ion-channel transmembrane domain"/>
    <property type="match status" value="1"/>
</dbReference>
<dbReference type="PRINTS" id="PR00253">
    <property type="entry name" value="GABAARECEPTR"/>
</dbReference>
<dbReference type="SUPFAM" id="SSF63712">
    <property type="entry name" value="Nicotinic receptor ligand binding domain-like"/>
    <property type="match status" value="1"/>
</dbReference>
<gene>
    <name evidence="15" type="primary">LOC105429761</name>
</gene>
<dbReference type="OrthoDB" id="8175758at2759"/>
<feature type="transmembrane region" description="Helical" evidence="11">
    <location>
        <begin position="231"/>
        <end position="253"/>
    </location>
</feature>
<sequence length="362" mass="41992">MKIVDMFVSQSWIESRLNTPQDIFEEDDDYVILPPEFFDNLWQPDPYFLNSKVSEIATLSHKFSLVTLYRNKTIKYSARINAIVACQMEFQLYPMDIQICPIYIESFSYNRKKLRLKWGAGGVTVNPELKLLQYDIGKPAVFEESIDYMLEKNGNFSRLVVFFRFERQIGHHLIQTFAPSTLVVMLSWFSFWLDLDAIPGRVALLVTSMLTLVTMFTGLKSDIPPVAYIKALDIWMAGCMMFVFAALGEFVVVKVLDLRHVKNDSQSSTEPRSFSRLMAMVKRQSIWDDKFIHATKPKNKHTSNNLLSTLWVDPECQIMQTHKTRSQKIDCYSRIVFPIIFLLFVVLYWPIILLKSAITKAS</sequence>
<name>A0A6I9X9B1_9HYME</name>
<feature type="domain" description="Neurotransmitter-gated ion-channel transmembrane" evidence="13">
    <location>
        <begin position="177"/>
        <end position="281"/>
    </location>
</feature>
<evidence type="ECO:0000313" key="14">
    <source>
        <dbReference type="Proteomes" id="UP000504615"/>
    </source>
</evidence>
<dbReference type="GO" id="GO:0004890">
    <property type="term" value="F:GABA-A receptor activity"/>
    <property type="evidence" value="ECO:0007669"/>
    <property type="project" value="UniProtKB-ARBA"/>
</dbReference>
<dbReference type="AlphaFoldDB" id="A0A6I9X9B1"/>
<dbReference type="SUPFAM" id="SSF90112">
    <property type="entry name" value="Neurotransmitter-gated ion-channel transmembrane pore"/>
    <property type="match status" value="1"/>
</dbReference>
<dbReference type="CDD" id="cd18987">
    <property type="entry name" value="LGIC_ECD_anion"/>
    <property type="match status" value="1"/>
</dbReference>
<dbReference type="GO" id="GO:0099095">
    <property type="term" value="F:ligand-gated monoatomic anion channel activity"/>
    <property type="evidence" value="ECO:0007669"/>
    <property type="project" value="UniProtKB-ARBA"/>
</dbReference>
<evidence type="ECO:0000256" key="6">
    <source>
        <dbReference type="ARBA" id="ARBA00022729"/>
    </source>
</evidence>
<dbReference type="Proteomes" id="UP000504615">
    <property type="component" value="Unplaced"/>
</dbReference>
<dbReference type="CTD" id="36145"/>
<feature type="transmembrane region" description="Helical" evidence="11">
    <location>
        <begin position="335"/>
        <end position="354"/>
    </location>
</feature>
<keyword evidence="7 11" id="KW-1133">Transmembrane helix</keyword>
<accession>A0A6I9X9B1</accession>
<reference evidence="15" key="1">
    <citation type="submission" date="2025-08" db="UniProtKB">
        <authorList>
            <consortium name="RefSeq"/>
        </authorList>
    </citation>
    <scope>IDENTIFICATION</scope>
</reference>
<keyword evidence="14" id="KW-1185">Reference proteome</keyword>
<dbReference type="InterPro" id="IPR036734">
    <property type="entry name" value="Neur_chan_lig-bd_sf"/>
</dbReference>
<keyword evidence="4" id="KW-1003">Cell membrane</keyword>
<comment type="similarity">
    <text evidence="11">Belongs to the ligand-gated ion channel (TC 1.A.9) family.</text>
</comment>
<evidence type="ECO:0000256" key="2">
    <source>
        <dbReference type="ARBA" id="ARBA00004236"/>
    </source>
</evidence>
<dbReference type="GO" id="GO:0005254">
    <property type="term" value="F:chloride channel activity"/>
    <property type="evidence" value="ECO:0007669"/>
    <property type="project" value="UniProtKB-ARBA"/>
</dbReference>
<dbReference type="InterPro" id="IPR036719">
    <property type="entry name" value="Neuro-gated_channel_TM_sf"/>
</dbReference>
<dbReference type="GO" id="GO:0005886">
    <property type="term" value="C:plasma membrane"/>
    <property type="evidence" value="ECO:0007669"/>
    <property type="project" value="UniProtKB-SubCell"/>
</dbReference>